<organism evidence="5 6">
    <name type="scientific">Zobellia uliginosa</name>
    <dbReference type="NCBI Taxonomy" id="143224"/>
    <lineage>
        <taxon>Bacteria</taxon>
        <taxon>Pseudomonadati</taxon>
        <taxon>Bacteroidota</taxon>
        <taxon>Flavobacteriia</taxon>
        <taxon>Flavobacteriales</taxon>
        <taxon>Flavobacteriaceae</taxon>
        <taxon>Zobellia</taxon>
    </lineage>
</organism>
<dbReference type="Pfam" id="PF16184">
    <property type="entry name" value="Cadherin_3"/>
    <property type="match status" value="1"/>
</dbReference>
<dbReference type="SUPFAM" id="SSF82153">
    <property type="entry name" value="FAS1 domain"/>
    <property type="match status" value="1"/>
</dbReference>
<evidence type="ECO:0000256" key="2">
    <source>
        <dbReference type="ARBA" id="ARBA00022525"/>
    </source>
</evidence>
<proteinExistence type="predicted"/>
<keyword evidence="2" id="KW-0964">Secreted</keyword>
<dbReference type="InterPro" id="IPR036378">
    <property type="entry name" value="FAS1_dom_sf"/>
</dbReference>
<gene>
    <name evidence="5" type="ORF">SAMN05421766_102174</name>
</gene>
<evidence type="ECO:0000256" key="3">
    <source>
        <dbReference type="ARBA" id="ARBA00022729"/>
    </source>
</evidence>
<name>A0ABY1KLX2_9FLAO</name>
<keyword evidence="6" id="KW-1185">Reference proteome</keyword>
<evidence type="ECO:0000313" key="6">
    <source>
        <dbReference type="Proteomes" id="UP000185728"/>
    </source>
</evidence>
<dbReference type="RefSeq" id="WP_083690370.1">
    <property type="nucleotide sequence ID" value="NZ_FTOB01000002.1"/>
</dbReference>
<comment type="subcellular location">
    <subcellularLocation>
        <location evidence="1">Secreted</location>
    </subcellularLocation>
</comment>
<dbReference type="EMBL" id="FTOB01000002">
    <property type="protein sequence ID" value="SIS47804.1"/>
    <property type="molecule type" value="Genomic_DNA"/>
</dbReference>
<accession>A0ABY1KLX2</accession>
<dbReference type="PROSITE" id="PS50213">
    <property type="entry name" value="FAS1"/>
    <property type="match status" value="1"/>
</dbReference>
<dbReference type="PROSITE" id="PS51257">
    <property type="entry name" value="PROKAR_LIPOPROTEIN"/>
    <property type="match status" value="1"/>
</dbReference>
<keyword evidence="3" id="KW-0732">Signal</keyword>
<dbReference type="Pfam" id="PF02469">
    <property type="entry name" value="Fasciclin"/>
    <property type="match status" value="1"/>
</dbReference>
<dbReference type="Pfam" id="PF24517">
    <property type="entry name" value="CBM96"/>
    <property type="match status" value="1"/>
</dbReference>
<dbReference type="NCBIfam" id="NF033679">
    <property type="entry name" value="DNRLRE_dom"/>
    <property type="match status" value="1"/>
</dbReference>
<feature type="domain" description="FAS1" evidence="4">
    <location>
        <begin position="43"/>
        <end position="186"/>
    </location>
</feature>
<dbReference type="InterPro" id="IPR000782">
    <property type="entry name" value="FAS1_domain"/>
</dbReference>
<evidence type="ECO:0000313" key="5">
    <source>
        <dbReference type="EMBL" id="SIS47804.1"/>
    </source>
</evidence>
<evidence type="ECO:0000259" key="4">
    <source>
        <dbReference type="PROSITE" id="PS50213"/>
    </source>
</evidence>
<comment type="caution">
    <text evidence="5">The sequence shown here is derived from an EMBL/GenBank/DDBJ whole genome shotgun (WGS) entry which is preliminary data.</text>
</comment>
<protein>
    <submittedName>
        <fullName evidence="5">Fasciclin domain-containing protein</fullName>
    </submittedName>
</protein>
<sequence>MKNHIIKFTKPVLLAAVFIGGVYSCEIQENFEYQESGIDGKLEISAWEFIKRDTSLSMFESAIVRAELQDFFSDSETRTFIAPTNTAFSEYLETNSYASIDDVPLPILRNALKYHIVNDKVLFTDPKLFENNKPLPYSTENGQTMYLSHNSNFIGLINEGTSKQWEIYSSNIEPLGDVVHVVNSIVYFSAPSGDLNVPDPTVKTDTIFPIHDTYVNGGSQSGANFGSNVLLKVKNVDGNGDYDRKAFLMFDLNDFDEEGVITDVKLEIAVKFTHAKGVALDLYAVQDTLWNEMGLTFDNATFPTDDPIASLTTTKVSAFSYDLTDYVTGLGGMQRVAFMLDGEAGTNETDEFGSKENTDFNGPMLIATLGSGNSFLELEKNNGFTVNTGEAFVWNSDVLEISGASNGDIIYTVEAIPQNGWLIKGAQTLQVGDKFTQQDIDLMNLVYINNGSGSADQIGLSAKDRVGSVIDPFTLEILIQ</sequence>
<reference evidence="5 6" key="1">
    <citation type="submission" date="2017-01" db="EMBL/GenBank/DDBJ databases">
        <authorList>
            <person name="Varghese N."/>
            <person name="Submissions S."/>
        </authorList>
    </citation>
    <scope>NUCLEOTIDE SEQUENCE [LARGE SCALE GENOMIC DNA]</scope>
    <source>
        <strain evidence="5 6">DSM 2061</strain>
    </source>
</reference>
<dbReference type="InterPro" id="IPR055372">
    <property type="entry name" value="CBM96"/>
</dbReference>
<dbReference type="Gene3D" id="2.30.180.10">
    <property type="entry name" value="FAS1 domain"/>
    <property type="match status" value="1"/>
</dbReference>
<evidence type="ECO:0000256" key="1">
    <source>
        <dbReference type="ARBA" id="ARBA00004613"/>
    </source>
</evidence>
<dbReference type="Proteomes" id="UP000185728">
    <property type="component" value="Unassembled WGS sequence"/>
</dbReference>